<accession>A0A1I3BVB1</accession>
<reference evidence="1 2" key="1">
    <citation type="submission" date="2016-10" db="EMBL/GenBank/DDBJ databases">
        <authorList>
            <person name="Varghese N."/>
            <person name="Submissions S."/>
        </authorList>
    </citation>
    <scope>NUCLEOTIDE SEQUENCE [LARGE SCALE GENOMIC DNA]</scope>
    <source>
        <strain evidence="1 2">CGMCC 1.6377</strain>
    </source>
</reference>
<dbReference type="AlphaFoldDB" id="A0A1I3BVB1"/>
<sequence>MSLGADVVEGVISRFSNSGNAMLQTDDGEEWNVGPLPASAEGERIRAKVIDSLWAVCVERPYANKEYLEEMRSRTDLSQQELQLSNTGSTAPVEDVGEVFQVTYSSNTDFSEYDGGKPIYVNLPQVLEGLNFGDQLPARIIFVRRGIAVAVPALDSLSFGEIAAGDIVEVEVEETISDGEGIVGFESRRGLPVVSSDVVGFQGATLKLGVVDVFNSHVAVSPSVLPEGSLPTIGEVLLVDIVRSLSDGTARGLYERIPTVTPDSLGCFGVSDPFKMAVTGYSERGVSVSVEAVPKEKRPDIGDTVECTVITPYKDGTFCRVEDFPVWVSDTVPTPVSSFQLSILGVTPSHLVGSIAQLPTICDLEEGDSLSVEIQFEDENDGIGLYSGAPIVVPDGRELKGKRARFGVEEVRDASVVVGVNALDDVPKVNEVVTLPNEGRQGGRICVVDSLPFVLPPGSDWPSGDVRLGVSEVAPMGIKLSVADLPPEHRPDKGDEIEVCYSDIDPHTAMTLIDGVPVQIPQYEWSFHGPLRLGVSQVRSNCVACSVGGLSSVPAPGERATATIDEATEDGCGGRVNKVPTFFPRMNSLSRDDTEVLLIDVDEDFLVAVEINSIARDLDVENATLVAYYRELLHAKECWEDDEFYEAREYCQAARELVTGDNDIAELLRLDARRHEIILAGEQVRRERGAGEARKIVKEMIESFVESNGPVTESLVDELQAYRLVLDAYRSSDSESRVTISKGYLIAVVRKMTDARNREENRWKSVTPHPVISTLLARIRLPSVPAAGKINEIVSDTPEYWPFLTLSELT</sequence>
<keyword evidence="2" id="KW-1185">Reference proteome</keyword>
<dbReference type="OrthoDB" id="374800at2157"/>
<evidence type="ECO:0000313" key="2">
    <source>
        <dbReference type="Proteomes" id="UP000323537"/>
    </source>
</evidence>
<dbReference type="EMBL" id="FOPZ01000015">
    <property type="protein sequence ID" value="SFH65919.1"/>
    <property type="molecule type" value="Genomic_DNA"/>
</dbReference>
<gene>
    <name evidence="1" type="ORF">SAMN04488066_11571</name>
</gene>
<evidence type="ECO:0000313" key="1">
    <source>
        <dbReference type="EMBL" id="SFH65919.1"/>
    </source>
</evidence>
<protein>
    <submittedName>
        <fullName evidence="1">Uncharacterized protein</fullName>
    </submittedName>
</protein>
<dbReference type="RefSeq" id="WP_149785037.1">
    <property type="nucleotide sequence ID" value="NZ_BAAADP010000002.1"/>
</dbReference>
<name>A0A1I3BVB1_9EURY</name>
<proteinExistence type="predicted"/>
<organism evidence="1 2">
    <name type="scientific">Halorubrum aquaticum</name>
    <dbReference type="NCBI Taxonomy" id="387340"/>
    <lineage>
        <taxon>Archaea</taxon>
        <taxon>Methanobacteriati</taxon>
        <taxon>Methanobacteriota</taxon>
        <taxon>Stenosarchaea group</taxon>
        <taxon>Halobacteria</taxon>
        <taxon>Halobacteriales</taxon>
        <taxon>Haloferacaceae</taxon>
        <taxon>Halorubrum</taxon>
    </lineage>
</organism>
<dbReference type="Proteomes" id="UP000323537">
    <property type="component" value="Unassembled WGS sequence"/>
</dbReference>